<protein>
    <submittedName>
        <fullName evidence="1">Uncharacterized protein</fullName>
    </submittedName>
</protein>
<evidence type="ECO:0000313" key="2">
    <source>
        <dbReference type="Proteomes" id="UP001620626"/>
    </source>
</evidence>
<reference evidence="1 2" key="1">
    <citation type="submission" date="2024-10" db="EMBL/GenBank/DDBJ databases">
        <authorList>
            <person name="Kim D."/>
        </authorList>
    </citation>
    <scope>NUCLEOTIDE SEQUENCE [LARGE SCALE GENOMIC DNA]</scope>
    <source>
        <strain evidence="1">BH-2024</strain>
    </source>
</reference>
<organism evidence="1 2">
    <name type="scientific">Heterodera trifolii</name>
    <dbReference type="NCBI Taxonomy" id="157864"/>
    <lineage>
        <taxon>Eukaryota</taxon>
        <taxon>Metazoa</taxon>
        <taxon>Ecdysozoa</taxon>
        <taxon>Nematoda</taxon>
        <taxon>Chromadorea</taxon>
        <taxon>Rhabditida</taxon>
        <taxon>Tylenchina</taxon>
        <taxon>Tylenchomorpha</taxon>
        <taxon>Tylenchoidea</taxon>
        <taxon>Heteroderidae</taxon>
        <taxon>Heteroderinae</taxon>
        <taxon>Heterodera</taxon>
    </lineage>
</organism>
<comment type="caution">
    <text evidence="1">The sequence shown here is derived from an EMBL/GenBank/DDBJ whole genome shotgun (WGS) entry which is preliminary data.</text>
</comment>
<dbReference type="Proteomes" id="UP001620626">
    <property type="component" value="Unassembled WGS sequence"/>
</dbReference>
<dbReference type="AlphaFoldDB" id="A0ABD2M3M2"/>
<keyword evidence="2" id="KW-1185">Reference proteome</keyword>
<evidence type="ECO:0000313" key="1">
    <source>
        <dbReference type="EMBL" id="KAL3122118.1"/>
    </source>
</evidence>
<sequence length="149" mass="16491">MAIDRGHIAAGAAAGCGHCGDCLVLLLPSKSYDLWLSQYHDSVICIHGPGVKQELHRQVPQPKTGATVVTEELELLNRRFAELSSVILERKNIVNVLIQNWRRKQQVSLPGTSGAKSDAADSRFNQEDPNVMCTLCNNLGHRFENCNKR</sequence>
<dbReference type="PROSITE" id="PS51257">
    <property type="entry name" value="PROKAR_LIPOPROTEIN"/>
    <property type="match status" value="1"/>
</dbReference>
<dbReference type="EMBL" id="JBICBT010000157">
    <property type="protein sequence ID" value="KAL3122118.1"/>
    <property type="molecule type" value="Genomic_DNA"/>
</dbReference>
<name>A0ABD2M3M2_9BILA</name>
<gene>
    <name evidence="1" type="ORF">niasHT_001658</name>
</gene>
<proteinExistence type="predicted"/>
<accession>A0ABD2M3M2</accession>